<evidence type="ECO:0000256" key="2">
    <source>
        <dbReference type="ARBA" id="ARBA00023002"/>
    </source>
</evidence>
<accession>A0A1H7G5N2</accession>
<dbReference type="AlphaFoldDB" id="A0A1H7G5N2"/>
<dbReference type="NCBIfam" id="NF005559">
    <property type="entry name" value="PRK07231.1"/>
    <property type="match status" value="1"/>
</dbReference>
<evidence type="ECO:0000313" key="4">
    <source>
        <dbReference type="Proteomes" id="UP000198521"/>
    </source>
</evidence>
<dbReference type="SUPFAM" id="SSF51735">
    <property type="entry name" value="NAD(P)-binding Rossmann-fold domains"/>
    <property type="match status" value="1"/>
</dbReference>
<reference evidence="3 4" key="1">
    <citation type="submission" date="2016-10" db="EMBL/GenBank/DDBJ databases">
        <authorList>
            <person name="de Groot N.N."/>
        </authorList>
    </citation>
    <scope>NUCLEOTIDE SEQUENCE [LARGE SCALE GENOMIC DNA]</scope>
    <source>
        <strain evidence="3 4">DSM 25232</strain>
    </source>
</reference>
<dbReference type="PANTHER" id="PTHR42760:SF133">
    <property type="entry name" value="3-OXOACYL-[ACYL-CARRIER-PROTEIN] REDUCTASE"/>
    <property type="match status" value="1"/>
</dbReference>
<dbReference type="GO" id="GO:0016616">
    <property type="term" value="F:oxidoreductase activity, acting on the CH-OH group of donors, NAD or NADP as acceptor"/>
    <property type="evidence" value="ECO:0007669"/>
    <property type="project" value="TreeGrafter"/>
</dbReference>
<proteinExistence type="inferred from homology"/>
<keyword evidence="4" id="KW-1185">Reference proteome</keyword>
<sequence>MRLKNRIAIVTGGARGIGKAISMLFAKEGATVIIWDLLPEGEQVAKSILGNDQVAEFTSISVTDKVAIEVEAERIHKKYGKIDILINNAGITKDRTLHKMSENEWDAVIEVNLKGVFLCTQVVSQYMKDTGYGRIVSAASNVGLRGNFGQTNYAATKAGVIAMSKTWTIELGKYGITANALAPGFTLTEMTDQIPKEHVDSIKSQIPLKKAATPMDIAYGYLYLASDEASYVSGICLTIDGGISR</sequence>
<gene>
    <name evidence="3" type="ORF">SAMN04487910_0281</name>
</gene>
<dbReference type="InterPro" id="IPR036291">
    <property type="entry name" value="NAD(P)-bd_dom_sf"/>
</dbReference>
<dbReference type="OrthoDB" id="9803333at2"/>
<dbReference type="Gene3D" id="3.40.50.720">
    <property type="entry name" value="NAD(P)-binding Rossmann-like Domain"/>
    <property type="match status" value="1"/>
</dbReference>
<dbReference type="Proteomes" id="UP000198521">
    <property type="component" value="Unassembled WGS sequence"/>
</dbReference>
<dbReference type="Pfam" id="PF13561">
    <property type="entry name" value="adh_short_C2"/>
    <property type="match status" value="1"/>
</dbReference>
<name>A0A1H7G5N2_AQUAM</name>
<comment type="similarity">
    <text evidence="1">Belongs to the short-chain dehydrogenases/reductases (SDR) family.</text>
</comment>
<evidence type="ECO:0000313" key="3">
    <source>
        <dbReference type="EMBL" id="SEK33438.1"/>
    </source>
</evidence>
<dbReference type="NCBIfam" id="NF009466">
    <property type="entry name" value="PRK12826.1-2"/>
    <property type="match status" value="1"/>
</dbReference>
<evidence type="ECO:0000256" key="1">
    <source>
        <dbReference type="ARBA" id="ARBA00006484"/>
    </source>
</evidence>
<dbReference type="STRING" id="1038014.SAMN04487910_0281"/>
<dbReference type="PRINTS" id="PR00081">
    <property type="entry name" value="GDHRDH"/>
</dbReference>
<dbReference type="InterPro" id="IPR002347">
    <property type="entry name" value="SDR_fam"/>
</dbReference>
<dbReference type="EMBL" id="FOAB01000001">
    <property type="protein sequence ID" value="SEK33438.1"/>
    <property type="molecule type" value="Genomic_DNA"/>
</dbReference>
<dbReference type="PRINTS" id="PR00080">
    <property type="entry name" value="SDRFAMILY"/>
</dbReference>
<dbReference type="FunFam" id="3.40.50.720:FF:000173">
    <property type="entry name" value="3-oxoacyl-[acyl-carrier protein] reductase"/>
    <property type="match status" value="1"/>
</dbReference>
<dbReference type="PANTHER" id="PTHR42760">
    <property type="entry name" value="SHORT-CHAIN DEHYDROGENASES/REDUCTASES FAMILY MEMBER"/>
    <property type="match status" value="1"/>
</dbReference>
<keyword evidence="2" id="KW-0560">Oxidoreductase</keyword>
<protein>
    <submittedName>
        <fullName evidence="3">3-oxoacyl-[acyl-carrier-protein] reductase</fullName>
    </submittedName>
</protein>
<organism evidence="3 4">
    <name type="scientific">Aquimarina amphilecti</name>
    <dbReference type="NCBI Taxonomy" id="1038014"/>
    <lineage>
        <taxon>Bacteria</taxon>
        <taxon>Pseudomonadati</taxon>
        <taxon>Bacteroidota</taxon>
        <taxon>Flavobacteriia</taxon>
        <taxon>Flavobacteriales</taxon>
        <taxon>Flavobacteriaceae</taxon>
        <taxon>Aquimarina</taxon>
    </lineage>
</organism>
<dbReference type="RefSeq" id="WP_091404511.1">
    <property type="nucleotide sequence ID" value="NZ_FOAB01000001.1"/>
</dbReference>